<evidence type="ECO:0000256" key="3">
    <source>
        <dbReference type="ARBA" id="ARBA00047549"/>
    </source>
</evidence>
<keyword evidence="2" id="KW-0677">Repeat</keyword>
<feature type="domain" description="Rhodanese" evidence="4">
    <location>
        <begin position="161"/>
        <end position="280"/>
    </location>
</feature>
<comment type="catalytic activity">
    <reaction evidence="3">
        <text>thiosulfate + hydrogen cyanide = thiocyanate + sulfite + 2 H(+)</text>
        <dbReference type="Rhea" id="RHEA:16881"/>
        <dbReference type="ChEBI" id="CHEBI:15378"/>
        <dbReference type="ChEBI" id="CHEBI:17359"/>
        <dbReference type="ChEBI" id="CHEBI:18022"/>
        <dbReference type="ChEBI" id="CHEBI:18407"/>
        <dbReference type="ChEBI" id="CHEBI:33542"/>
        <dbReference type="EC" id="2.8.1.1"/>
    </reaction>
</comment>
<feature type="domain" description="Rhodanese" evidence="4">
    <location>
        <begin position="22"/>
        <end position="131"/>
    </location>
</feature>
<reference evidence="5 6" key="1">
    <citation type="journal article" date="2020" name="ISME J.">
        <title>Comparative genomics reveals insights into cyanobacterial evolution and habitat adaptation.</title>
        <authorList>
            <person name="Chen M.Y."/>
            <person name="Teng W.K."/>
            <person name="Zhao L."/>
            <person name="Hu C.X."/>
            <person name="Zhou Y.K."/>
            <person name="Han B.P."/>
            <person name="Song L.R."/>
            <person name="Shu W.S."/>
        </authorList>
    </citation>
    <scope>NUCLEOTIDE SEQUENCE [LARGE SCALE GENOMIC DNA]</scope>
    <source>
        <strain evidence="5 6">FACHB-288</strain>
    </source>
</reference>
<keyword evidence="6" id="KW-1185">Reference proteome</keyword>
<evidence type="ECO:0000256" key="1">
    <source>
        <dbReference type="ARBA" id="ARBA00012245"/>
    </source>
</evidence>
<comment type="caution">
    <text evidence="5">The sequence shown here is derived from an EMBL/GenBank/DDBJ whole genome shotgun (WGS) entry which is preliminary data.</text>
</comment>
<dbReference type="Pfam" id="PF00581">
    <property type="entry name" value="Rhodanese"/>
    <property type="match status" value="2"/>
</dbReference>
<dbReference type="PROSITE" id="PS50206">
    <property type="entry name" value="RHODANESE_3"/>
    <property type="match status" value="2"/>
</dbReference>
<organism evidence="5 6">
    <name type="scientific">Calothrix parietina FACHB-288</name>
    <dbReference type="NCBI Taxonomy" id="2692896"/>
    <lineage>
        <taxon>Bacteria</taxon>
        <taxon>Bacillati</taxon>
        <taxon>Cyanobacteriota</taxon>
        <taxon>Cyanophyceae</taxon>
        <taxon>Nostocales</taxon>
        <taxon>Calotrichaceae</taxon>
        <taxon>Calothrix</taxon>
    </lineage>
</organism>
<dbReference type="InterPro" id="IPR001763">
    <property type="entry name" value="Rhodanese-like_dom"/>
</dbReference>
<evidence type="ECO:0000256" key="2">
    <source>
        <dbReference type="ARBA" id="ARBA00022737"/>
    </source>
</evidence>
<dbReference type="InterPro" id="IPR036873">
    <property type="entry name" value="Rhodanese-like_dom_sf"/>
</dbReference>
<gene>
    <name evidence="5" type="ORF">H6G24_02100</name>
</gene>
<dbReference type="SMART" id="SM00450">
    <property type="entry name" value="RHOD"/>
    <property type="match status" value="2"/>
</dbReference>
<accession>A0ABR8A4L2</accession>
<proteinExistence type="predicted"/>
<dbReference type="SUPFAM" id="SSF52821">
    <property type="entry name" value="Rhodanese/Cell cycle control phosphatase"/>
    <property type="match status" value="2"/>
</dbReference>
<name>A0ABR8A4L2_9CYAN</name>
<dbReference type="PANTHER" id="PTHR43855">
    <property type="entry name" value="THIOSULFATE SULFURTRANSFERASE"/>
    <property type="match status" value="1"/>
</dbReference>
<protein>
    <recommendedName>
        <fullName evidence="1">thiosulfate sulfurtransferase</fullName>
        <ecNumber evidence="1">2.8.1.1</ecNumber>
    </recommendedName>
</protein>
<dbReference type="Gene3D" id="3.40.250.10">
    <property type="entry name" value="Rhodanese-like domain"/>
    <property type="match status" value="2"/>
</dbReference>
<dbReference type="InterPro" id="IPR051126">
    <property type="entry name" value="Thiosulfate_sulfurtransferase"/>
</dbReference>
<dbReference type="Proteomes" id="UP000658514">
    <property type="component" value="Unassembled WGS sequence"/>
</dbReference>
<evidence type="ECO:0000313" key="5">
    <source>
        <dbReference type="EMBL" id="MBD2194288.1"/>
    </source>
</evidence>
<dbReference type="CDD" id="cd01449">
    <property type="entry name" value="TST_Repeat_2"/>
    <property type="match status" value="1"/>
</dbReference>
<dbReference type="RefSeq" id="WP_190551570.1">
    <property type="nucleotide sequence ID" value="NZ_CAWPNO010000051.1"/>
</dbReference>
<evidence type="ECO:0000313" key="6">
    <source>
        <dbReference type="Proteomes" id="UP000658514"/>
    </source>
</evidence>
<dbReference type="EMBL" id="JACJQH010000002">
    <property type="protein sequence ID" value="MBD2194288.1"/>
    <property type="molecule type" value="Genomic_DNA"/>
</dbReference>
<dbReference type="PANTHER" id="PTHR43855:SF1">
    <property type="entry name" value="THIOSULFATE SULFURTRANSFERASE"/>
    <property type="match status" value="1"/>
</dbReference>
<sequence length="284" mass="31632">MNTKLLISPQELTSVLAAKPLQTVIIDTRSPEDYAISHIPQALNIRDFFTYLLENSSPTGLQKLQAHFTEILTQVGISGVESLIVYEDSFNRGYGQSCRAAFLLKYLGCADVSILHGGYQAWLQAGLPTTNAVPLRQSSRFQLSPNAEMMVTTTEMLAAIDNPEIIKLDVRDRDEWLGLSSSPYGADFCPRKGRIPNAVWLEWHRLMSSSADIATFRSKAEILEICQSVGITSHSTVYIYCFKGSRAANTLIALELAGIQARNYFGSWNEWSRDFSLPIDSKLI</sequence>
<dbReference type="EC" id="2.8.1.1" evidence="1"/>
<evidence type="ECO:0000259" key="4">
    <source>
        <dbReference type="PROSITE" id="PS50206"/>
    </source>
</evidence>